<dbReference type="InterPro" id="IPR036388">
    <property type="entry name" value="WH-like_DNA-bd_sf"/>
</dbReference>
<comment type="caution">
    <text evidence="7">The sequence shown here is derived from an EMBL/GenBank/DDBJ whole genome shotgun (WGS) entry which is preliminary data.</text>
</comment>
<dbReference type="PANTHER" id="PTHR43133">
    <property type="entry name" value="RNA POLYMERASE ECF-TYPE SIGMA FACTO"/>
    <property type="match status" value="1"/>
</dbReference>
<evidence type="ECO:0000259" key="6">
    <source>
        <dbReference type="Pfam" id="PF08281"/>
    </source>
</evidence>
<dbReference type="Gene3D" id="1.10.1740.10">
    <property type="match status" value="1"/>
</dbReference>
<dbReference type="PANTHER" id="PTHR43133:SF46">
    <property type="entry name" value="RNA POLYMERASE SIGMA-70 FACTOR ECF SUBFAMILY"/>
    <property type="match status" value="1"/>
</dbReference>
<dbReference type="SUPFAM" id="SSF88659">
    <property type="entry name" value="Sigma3 and sigma4 domains of RNA polymerase sigma factors"/>
    <property type="match status" value="1"/>
</dbReference>
<dbReference type="AlphaFoldDB" id="A0A3D5J3L5"/>
<feature type="domain" description="RNA polymerase sigma-70 region 2" evidence="5">
    <location>
        <begin position="22"/>
        <end position="88"/>
    </location>
</feature>
<dbReference type="Gene3D" id="1.10.10.10">
    <property type="entry name" value="Winged helix-like DNA-binding domain superfamily/Winged helix DNA-binding domain"/>
    <property type="match status" value="1"/>
</dbReference>
<name>A0A3D5J3L5_9FLAO</name>
<evidence type="ECO:0000313" key="8">
    <source>
        <dbReference type="Proteomes" id="UP000264330"/>
    </source>
</evidence>
<proteinExistence type="inferred from homology"/>
<accession>A0A3D5J3L5</accession>
<dbReference type="EMBL" id="DPMF01000341">
    <property type="protein sequence ID" value="HCV82288.1"/>
    <property type="molecule type" value="Genomic_DNA"/>
</dbReference>
<dbReference type="InterPro" id="IPR013324">
    <property type="entry name" value="RNA_pol_sigma_r3/r4-like"/>
</dbReference>
<dbReference type="SUPFAM" id="SSF88946">
    <property type="entry name" value="Sigma2 domain of RNA polymerase sigma factors"/>
    <property type="match status" value="1"/>
</dbReference>
<feature type="domain" description="RNA polymerase sigma factor 70 region 4 type 2" evidence="6">
    <location>
        <begin position="118"/>
        <end position="167"/>
    </location>
</feature>
<dbReference type="RefSeq" id="WP_013069892.1">
    <property type="nucleotide sequence ID" value="NZ_CAJXAW010000005.1"/>
</dbReference>
<evidence type="ECO:0000256" key="3">
    <source>
        <dbReference type="ARBA" id="ARBA00023082"/>
    </source>
</evidence>
<evidence type="ECO:0000256" key="1">
    <source>
        <dbReference type="ARBA" id="ARBA00010641"/>
    </source>
</evidence>
<gene>
    <name evidence="7" type="ORF">DGQ38_14685</name>
</gene>
<sequence>MNHKVLNELLKKGDEHSFTLIFEALYQPLVAYMMQYVDKAADAEDIAQNTFIKLWERKDHLDLNISVKSYMYSTAYNMFIDTYRKKKKQQTYLDQLKSETLVSLTEEPDELLEHKLKLVAKAVEALPERCRLIFIMHKKQGHSHKEIAHQLRISTKTVEAQLRIAYTRLREELKNRPDLYLMVVTAKSPIFK</sequence>
<dbReference type="InterPro" id="IPR013325">
    <property type="entry name" value="RNA_pol_sigma_r2"/>
</dbReference>
<evidence type="ECO:0000256" key="2">
    <source>
        <dbReference type="ARBA" id="ARBA00023015"/>
    </source>
</evidence>
<dbReference type="InterPro" id="IPR007627">
    <property type="entry name" value="RNA_pol_sigma70_r2"/>
</dbReference>
<comment type="similarity">
    <text evidence="1">Belongs to the sigma-70 factor family. ECF subfamily.</text>
</comment>
<reference evidence="7 8" key="1">
    <citation type="journal article" date="2018" name="Nat. Biotechnol.">
        <title>A standardized bacterial taxonomy based on genome phylogeny substantially revises the tree of life.</title>
        <authorList>
            <person name="Parks D.H."/>
            <person name="Chuvochina M."/>
            <person name="Waite D.W."/>
            <person name="Rinke C."/>
            <person name="Skarshewski A."/>
            <person name="Chaumeil P.A."/>
            <person name="Hugenholtz P."/>
        </authorList>
    </citation>
    <scope>NUCLEOTIDE SEQUENCE [LARGE SCALE GENOMIC DNA]</scope>
    <source>
        <strain evidence="7">UBA9359</strain>
    </source>
</reference>
<protein>
    <submittedName>
        <fullName evidence="7">RNA polymerase sigma-70 factor</fullName>
    </submittedName>
</protein>
<dbReference type="NCBIfam" id="TIGR02937">
    <property type="entry name" value="sigma70-ECF"/>
    <property type="match status" value="1"/>
</dbReference>
<keyword evidence="3" id="KW-0731">Sigma factor</keyword>
<dbReference type="Proteomes" id="UP000264330">
    <property type="component" value="Unassembled WGS sequence"/>
</dbReference>
<dbReference type="GO" id="GO:0003677">
    <property type="term" value="F:DNA binding"/>
    <property type="evidence" value="ECO:0007669"/>
    <property type="project" value="InterPro"/>
</dbReference>
<dbReference type="NCBIfam" id="TIGR02985">
    <property type="entry name" value="Sig70_bacteroi1"/>
    <property type="match status" value="1"/>
</dbReference>
<evidence type="ECO:0000313" key="7">
    <source>
        <dbReference type="EMBL" id="HCV82288.1"/>
    </source>
</evidence>
<dbReference type="GO" id="GO:0016987">
    <property type="term" value="F:sigma factor activity"/>
    <property type="evidence" value="ECO:0007669"/>
    <property type="project" value="UniProtKB-KW"/>
</dbReference>
<organism evidence="7 8">
    <name type="scientific">Zunongwangia profunda</name>
    <dbReference type="NCBI Taxonomy" id="398743"/>
    <lineage>
        <taxon>Bacteria</taxon>
        <taxon>Pseudomonadati</taxon>
        <taxon>Bacteroidota</taxon>
        <taxon>Flavobacteriia</taxon>
        <taxon>Flavobacteriales</taxon>
        <taxon>Flavobacteriaceae</taxon>
        <taxon>Zunongwangia</taxon>
    </lineage>
</organism>
<dbReference type="InterPro" id="IPR039425">
    <property type="entry name" value="RNA_pol_sigma-70-like"/>
</dbReference>
<dbReference type="InterPro" id="IPR014327">
    <property type="entry name" value="RNA_pol_sigma70_bacteroid"/>
</dbReference>
<evidence type="ECO:0000256" key="4">
    <source>
        <dbReference type="ARBA" id="ARBA00023163"/>
    </source>
</evidence>
<dbReference type="InterPro" id="IPR014284">
    <property type="entry name" value="RNA_pol_sigma-70_dom"/>
</dbReference>
<keyword evidence="4" id="KW-0804">Transcription</keyword>
<dbReference type="InterPro" id="IPR013249">
    <property type="entry name" value="RNA_pol_sigma70_r4_t2"/>
</dbReference>
<evidence type="ECO:0000259" key="5">
    <source>
        <dbReference type="Pfam" id="PF04542"/>
    </source>
</evidence>
<dbReference type="Pfam" id="PF04542">
    <property type="entry name" value="Sigma70_r2"/>
    <property type="match status" value="1"/>
</dbReference>
<dbReference type="OMA" id="DAADMTQ"/>
<dbReference type="GO" id="GO:0006352">
    <property type="term" value="P:DNA-templated transcription initiation"/>
    <property type="evidence" value="ECO:0007669"/>
    <property type="project" value="InterPro"/>
</dbReference>
<keyword evidence="2" id="KW-0805">Transcription regulation</keyword>
<dbReference type="Pfam" id="PF08281">
    <property type="entry name" value="Sigma70_r4_2"/>
    <property type="match status" value="1"/>
</dbReference>